<proteinExistence type="predicted"/>
<name>X0WBF2_9ZZZZ</name>
<feature type="non-terminal residue" evidence="1">
    <location>
        <position position="104"/>
    </location>
</feature>
<sequence>MLLLEQELNIPVASGQRSLIEVFRDAVADRLPASEMPIRFVVTGTDASGHHCELAALSGIEELPGAAPESIFEFIPRKCERTDDFTAVLLVPTGIGAEIGGHAG</sequence>
<comment type="caution">
    <text evidence="1">The sequence shown here is derived from an EMBL/GenBank/DDBJ whole genome shotgun (WGS) entry which is preliminary data.</text>
</comment>
<organism evidence="1">
    <name type="scientific">marine sediment metagenome</name>
    <dbReference type="NCBI Taxonomy" id="412755"/>
    <lineage>
        <taxon>unclassified sequences</taxon>
        <taxon>metagenomes</taxon>
        <taxon>ecological metagenomes</taxon>
    </lineage>
</organism>
<gene>
    <name evidence="1" type="ORF">S01H1_42846</name>
</gene>
<reference evidence="1" key="1">
    <citation type="journal article" date="2014" name="Front. Microbiol.">
        <title>High frequency of phylogenetically diverse reductive dehalogenase-homologous genes in deep subseafloor sedimentary metagenomes.</title>
        <authorList>
            <person name="Kawai M."/>
            <person name="Futagami T."/>
            <person name="Toyoda A."/>
            <person name="Takaki Y."/>
            <person name="Nishi S."/>
            <person name="Hori S."/>
            <person name="Arai W."/>
            <person name="Tsubouchi T."/>
            <person name="Morono Y."/>
            <person name="Uchiyama I."/>
            <person name="Ito T."/>
            <person name="Fujiyama A."/>
            <person name="Inagaki F."/>
            <person name="Takami H."/>
        </authorList>
    </citation>
    <scope>NUCLEOTIDE SEQUENCE</scope>
    <source>
        <strain evidence="1">Expedition CK06-06</strain>
    </source>
</reference>
<protein>
    <submittedName>
        <fullName evidence="1">Uncharacterized protein</fullName>
    </submittedName>
</protein>
<dbReference type="EMBL" id="BARS01027264">
    <property type="protein sequence ID" value="GAG09986.1"/>
    <property type="molecule type" value="Genomic_DNA"/>
</dbReference>
<accession>X0WBF2</accession>
<dbReference type="AlphaFoldDB" id="X0WBF2"/>
<evidence type="ECO:0000313" key="1">
    <source>
        <dbReference type="EMBL" id="GAG09986.1"/>
    </source>
</evidence>